<organism evidence="2 3">
    <name type="scientific">Euplotes crassus</name>
    <dbReference type="NCBI Taxonomy" id="5936"/>
    <lineage>
        <taxon>Eukaryota</taxon>
        <taxon>Sar</taxon>
        <taxon>Alveolata</taxon>
        <taxon>Ciliophora</taxon>
        <taxon>Intramacronucleata</taxon>
        <taxon>Spirotrichea</taxon>
        <taxon>Hypotrichia</taxon>
        <taxon>Euplotida</taxon>
        <taxon>Euplotidae</taxon>
        <taxon>Moneuplotes</taxon>
    </lineage>
</organism>
<dbReference type="Proteomes" id="UP001295684">
    <property type="component" value="Unassembled WGS sequence"/>
</dbReference>
<proteinExistence type="predicted"/>
<sequence length="405" mass="46306">MESTKSIFSQDGVGSKESKFSGCDSPTSIRNKDVEGYLRPARSILSNGPVFECQNSHPLDIMRKIAQYKRSHGLLGSHFTEDQTIDLIHDLPFFNEPDIVQKNKELINESLWSNVADFILHSKTGEIKNYMDDRNGIENLPFVFKKIDSNFKMRNTIRKSRRIGFNNESTMLFSPLKSIHKSSSKLSRIIEPLLLKKESSKSIFARNSSQVTKPNQQRWKKAQTKGAKSRCYQTITSRKPGSSTSMQKFRENLPDTLAFKRKHANCRMFSVEPEKCSEEEKSFSDDSSESRRIIEDKPNSTTKGPKKKKVNKLVKRRKANTLGTARTNFQRNKPLRERAFGVSKKSVTLMNEEFLCSSPPRPTATALMRKRVRAVSPKVVINKYKILRKIKHIEQNGSPFAKPLA</sequence>
<evidence type="ECO:0000313" key="3">
    <source>
        <dbReference type="Proteomes" id="UP001295684"/>
    </source>
</evidence>
<dbReference type="AlphaFoldDB" id="A0AAD1U9Z0"/>
<dbReference type="EMBL" id="CAMPGE010006235">
    <property type="protein sequence ID" value="CAI2365082.1"/>
    <property type="molecule type" value="Genomic_DNA"/>
</dbReference>
<feature type="compositionally biased region" description="Basic and acidic residues" evidence="1">
    <location>
        <begin position="280"/>
        <end position="298"/>
    </location>
</feature>
<accession>A0AAD1U9Z0</accession>
<gene>
    <name evidence="2" type="ORF">ECRASSUSDP1_LOCUS6432</name>
</gene>
<protein>
    <submittedName>
        <fullName evidence="2">Uncharacterized protein</fullName>
    </submittedName>
</protein>
<evidence type="ECO:0000313" key="2">
    <source>
        <dbReference type="EMBL" id="CAI2365082.1"/>
    </source>
</evidence>
<name>A0AAD1U9Z0_EUPCR</name>
<keyword evidence="3" id="KW-1185">Reference proteome</keyword>
<evidence type="ECO:0000256" key="1">
    <source>
        <dbReference type="SAM" id="MobiDB-lite"/>
    </source>
</evidence>
<comment type="caution">
    <text evidence="2">The sequence shown here is derived from an EMBL/GenBank/DDBJ whole genome shotgun (WGS) entry which is preliminary data.</text>
</comment>
<reference evidence="2" key="1">
    <citation type="submission" date="2023-07" db="EMBL/GenBank/DDBJ databases">
        <authorList>
            <consortium name="AG Swart"/>
            <person name="Singh M."/>
            <person name="Singh A."/>
            <person name="Seah K."/>
            <person name="Emmerich C."/>
        </authorList>
    </citation>
    <scope>NUCLEOTIDE SEQUENCE</scope>
    <source>
        <strain evidence="2">DP1</strain>
    </source>
</reference>
<feature type="region of interest" description="Disordered" evidence="1">
    <location>
        <begin position="280"/>
        <end position="309"/>
    </location>
</feature>
<feature type="region of interest" description="Disordered" evidence="1">
    <location>
        <begin position="1"/>
        <end position="27"/>
    </location>
</feature>